<dbReference type="EMBL" id="CM001223">
    <property type="protein sequence ID" value="AES78481.1"/>
    <property type="molecule type" value="Genomic_DNA"/>
</dbReference>
<evidence type="ECO:0000313" key="3">
    <source>
        <dbReference type="Proteomes" id="UP000002051"/>
    </source>
</evidence>
<reference evidence="2" key="3">
    <citation type="submission" date="2015-04" db="UniProtKB">
        <authorList>
            <consortium name="EnsemblPlants"/>
        </authorList>
    </citation>
    <scope>IDENTIFICATION</scope>
    <source>
        <strain evidence="2">cv. Jemalong A17</strain>
    </source>
</reference>
<reference evidence="1 3" key="2">
    <citation type="journal article" date="2014" name="BMC Genomics">
        <title>An improved genome release (version Mt4.0) for the model legume Medicago truncatula.</title>
        <authorList>
            <person name="Tang H."/>
            <person name="Krishnakumar V."/>
            <person name="Bidwell S."/>
            <person name="Rosen B."/>
            <person name="Chan A."/>
            <person name="Zhou S."/>
            <person name="Gentzbittel L."/>
            <person name="Childs K.L."/>
            <person name="Yandell M."/>
            <person name="Gundlach H."/>
            <person name="Mayer K.F."/>
            <person name="Schwartz D.C."/>
            <person name="Town C.D."/>
        </authorList>
    </citation>
    <scope>GENOME REANNOTATION</scope>
    <source>
        <strain evidence="2 3">cv. Jemalong A17</strain>
    </source>
</reference>
<dbReference type="PaxDb" id="3880-AES78481"/>
<gene>
    <name evidence="1" type="ordered locus">MTR_7g032210</name>
</gene>
<reference evidence="1 3" key="1">
    <citation type="journal article" date="2011" name="Nature">
        <title>The Medicago genome provides insight into the evolution of rhizobial symbioses.</title>
        <authorList>
            <person name="Young N.D."/>
            <person name="Debelle F."/>
            <person name="Oldroyd G.E."/>
            <person name="Geurts R."/>
            <person name="Cannon S.B."/>
            <person name="Udvardi M.K."/>
            <person name="Benedito V.A."/>
            <person name="Mayer K.F."/>
            <person name="Gouzy J."/>
            <person name="Schoof H."/>
            <person name="Van de Peer Y."/>
            <person name="Proost S."/>
            <person name="Cook D.R."/>
            <person name="Meyers B.C."/>
            <person name="Spannagl M."/>
            <person name="Cheung F."/>
            <person name="De Mita S."/>
            <person name="Krishnakumar V."/>
            <person name="Gundlach H."/>
            <person name="Zhou S."/>
            <person name="Mudge J."/>
            <person name="Bharti A.K."/>
            <person name="Murray J.D."/>
            <person name="Naoumkina M.A."/>
            <person name="Rosen B."/>
            <person name="Silverstein K.A."/>
            <person name="Tang H."/>
            <person name="Rombauts S."/>
            <person name="Zhao P.X."/>
            <person name="Zhou P."/>
            <person name="Barbe V."/>
            <person name="Bardou P."/>
            <person name="Bechner M."/>
            <person name="Bellec A."/>
            <person name="Berger A."/>
            <person name="Berges H."/>
            <person name="Bidwell S."/>
            <person name="Bisseling T."/>
            <person name="Choisne N."/>
            <person name="Couloux A."/>
            <person name="Denny R."/>
            <person name="Deshpande S."/>
            <person name="Dai X."/>
            <person name="Doyle J.J."/>
            <person name="Dudez A.M."/>
            <person name="Farmer A.D."/>
            <person name="Fouteau S."/>
            <person name="Franken C."/>
            <person name="Gibelin C."/>
            <person name="Gish J."/>
            <person name="Goldstein S."/>
            <person name="Gonzalez A.J."/>
            <person name="Green P.J."/>
            <person name="Hallab A."/>
            <person name="Hartog M."/>
            <person name="Hua A."/>
            <person name="Humphray S.J."/>
            <person name="Jeong D.H."/>
            <person name="Jing Y."/>
            <person name="Jocker A."/>
            <person name="Kenton S.M."/>
            <person name="Kim D.J."/>
            <person name="Klee K."/>
            <person name="Lai H."/>
            <person name="Lang C."/>
            <person name="Lin S."/>
            <person name="Macmil S.L."/>
            <person name="Magdelenat G."/>
            <person name="Matthews L."/>
            <person name="McCorrison J."/>
            <person name="Monaghan E.L."/>
            <person name="Mun J.H."/>
            <person name="Najar F.Z."/>
            <person name="Nicholson C."/>
            <person name="Noirot C."/>
            <person name="O'Bleness M."/>
            <person name="Paule C.R."/>
            <person name="Poulain J."/>
            <person name="Prion F."/>
            <person name="Qin B."/>
            <person name="Qu C."/>
            <person name="Retzel E.F."/>
            <person name="Riddle C."/>
            <person name="Sallet E."/>
            <person name="Samain S."/>
            <person name="Samson N."/>
            <person name="Sanders I."/>
            <person name="Saurat O."/>
            <person name="Scarpelli C."/>
            <person name="Schiex T."/>
            <person name="Segurens B."/>
            <person name="Severin A.J."/>
            <person name="Sherrier D.J."/>
            <person name="Shi R."/>
            <person name="Sims S."/>
            <person name="Singer S.R."/>
            <person name="Sinharoy S."/>
            <person name="Sterck L."/>
            <person name="Viollet A."/>
            <person name="Wang B.B."/>
            <person name="Wang K."/>
            <person name="Wang M."/>
            <person name="Wang X."/>
            <person name="Warfsmann J."/>
            <person name="Weissenbach J."/>
            <person name="White D.D."/>
            <person name="White J.D."/>
            <person name="Wiley G.B."/>
            <person name="Wincker P."/>
            <person name="Xing Y."/>
            <person name="Yang L."/>
            <person name="Yao Z."/>
            <person name="Ying F."/>
            <person name="Zhai J."/>
            <person name="Zhou L."/>
            <person name="Zuber A."/>
            <person name="Denarie J."/>
            <person name="Dixon R.A."/>
            <person name="May G.D."/>
            <person name="Schwartz D.C."/>
            <person name="Rogers J."/>
            <person name="Quetier F."/>
            <person name="Town C.D."/>
            <person name="Roe B.A."/>
        </authorList>
    </citation>
    <scope>NUCLEOTIDE SEQUENCE [LARGE SCALE GENOMIC DNA]</scope>
    <source>
        <strain evidence="1">A17</strain>
        <strain evidence="2 3">cv. Jemalong A17</strain>
    </source>
</reference>
<evidence type="ECO:0000313" key="1">
    <source>
        <dbReference type="EMBL" id="AES78481.1"/>
    </source>
</evidence>
<protein>
    <submittedName>
        <fullName evidence="1 2">Uncharacterized protein</fullName>
    </submittedName>
</protein>
<dbReference type="EnsemblPlants" id="AES78481">
    <property type="protein sequence ID" value="AES78481"/>
    <property type="gene ID" value="MTR_7g032210"/>
</dbReference>
<sequence>MFTAKLNKRLQMLKHNCKRLPMLLNTIKRLLMLKLFWGYATTTAVREGHLKILEVLINGGTHNLHVKRTWGNKDHIESIKELSDRVFNVIIGTDITNFAEAIMSLLNKIMIYLIINKNNSFLYIYKKKKKKNHAINNYKLAKSNNP</sequence>
<organism evidence="1 3">
    <name type="scientific">Medicago truncatula</name>
    <name type="common">Barrel medic</name>
    <name type="synonym">Medicago tribuloides</name>
    <dbReference type="NCBI Taxonomy" id="3880"/>
    <lineage>
        <taxon>Eukaryota</taxon>
        <taxon>Viridiplantae</taxon>
        <taxon>Streptophyta</taxon>
        <taxon>Embryophyta</taxon>
        <taxon>Tracheophyta</taxon>
        <taxon>Spermatophyta</taxon>
        <taxon>Magnoliopsida</taxon>
        <taxon>eudicotyledons</taxon>
        <taxon>Gunneridae</taxon>
        <taxon>Pentapetalae</taxon>
        <taxon>rosids</taxon>
        <taxon>fabids</taxon>
        <taxon>Fabales</taxon>
        <taxon>Fabaceae</taxon>
        <taxon>Papilionoideae</taxon>
        <taxon>50 kb inversion clade</taxon>
        <taxon>NPAAA clade</taxon>
        <taxon>Hologalegina</taxon>
        <taxon>IRL clade</taxon>
        <taxon>Trifolieae</taxon>
        <taxon>Medicago</taxon>
    </lineage>
</organism>
<accession>G7L5C0</accession>
<dbReference type="Proteomes" id="UP000002051">
    <property type="component" value="Unassembled WGS sequence"/>
</dbReference>
<dbReference type="AlphaFoldDB" id="G7L5C0"/>
<name>G7L5C0_MEDTR</name>
<dbReference type="HOGENOM" id="CLU_1780221_0_0_1"/>
<evidence type="ECO:0000313" key="2">
    <source>
        <dbReference type="EnsemblPlants" id="AES78481"/>
    </source>
</evidence>
<dbReference type="STRING" id="3880.G7L5C0"/>
<proteinExistence type="predicted"/>
<keyword evidence="3" id="KW-1185">Reference proteome</keyword>